<dbReference type="PANTHER" id="PTHR39338:SF5">
    <property type="entry name" value="BLR6139 PROTEIN"/>
    <property type="match status" value="1"/>
</dbReference>
<reference evidence="1" key="1">
    <citation type="submission" date="2019-04" db="EMBL/GenBank/DDBJ databases">
        <title>Evolution of Biomass-Degrading Anaerobic Consortia Revealed by Metagenomics.</title>
        <authorList>
            <person name="Peng X."/>
        </authorList>
    </citation>
    <scope>NUCLEOTIDE SEQUENCE</scope>
    <source>
        <strain evidence="1">SIG14</strain>
    </source>
</reference>
<accession>A0A8T3VP91</accession>
<proteinExistence type="predicted"/>
<dbReference type="PANTHER" id="PTHR39338">
    <property type="entry name" value="BLL5662 PROTEIN-RELATED"/>
    <property type="match status" value="1"/>
</dbReference>
<dbReference type="InterPro" id="IPR008912">
    <property type="entry name" value="Uncharacterised_CoxE"/>
</dbReference>
<dbReference type="InterPro" id="IPR011195">
    <property type="entry name" value="UCP010256"/>
</dbReference>
<protein>
    <submittedName>
        <fullName evidence="1">VWA domain-containing protein</fullName>
    </submittedName>
</protein>
<gene>
    <name evidence="1" type="ORF">E7Z75_08245</name>
</gene>
<evidence type="ECO:0000313" key="2">
    <source>
        <dbReference type="Proteomes" id="UP000732619"/>
    </source>
</evidence>
<name>A0A8T3VP91_METOL</name>
<dbReference type="PIRSF" id="PIRSF010256">
    <property type="entry name" value="CoxE_vWa"/>
    <property type="match status" value="1"/>
</dbReference>
<dbReference type="Proteomes" id="UP000732619">
    <property type="component" value="Unassembled WGS sequence"/>
</dbReference>
<dbReference type="EMBL" id="SUTG01000048">
    <property type="protein sequence ID" value="MBE6513112.1"/>
    <property type="molecule type" value="Genomic_DNA"/>
</dbReference>
<evidence type="ECO:0000313" key="1">
    <source>
        <dbReference type="EMBL" id="MBE6513112.1"/>
    </source>
</evidence>
<sequence>MEEKIVRLSNDLRKKGMPVSVRSTQSAIDAYALLGDDNVDTLKDAFRSIYVKSKYDIPKFNESFDGFFAKKVPKKLDNDLNRAYRPNSMKGKLSQHEWKITMQKGTGGKQIQMGAEQAMEYFSGRPVLEDRDKDLARDNDILNSDLSKLNKYDERVFELCVELGRKIANKQSRRKRLARSNKIDMRRTMRQNMKYGGVPIDLVHVKKKPHRKQHLFLNDVSGSCEWISSWFFMLMFACQKTFKDSRMFEFDNKTIETTEFLKEKYMVNAFAEIRLLRMRNMMVRGTSNMFTAFESFMKQADISNKSYIILLSDCRDWAGPKVNGIPASVELISQMSSMAKKVVILNPEDKKKWDVVDSCVSLYKGAGAQVYEVSTLNQLAEFVADM</sequence>
<dbReference type="Pfam" id="PF05762">
    <property type="entry name" value="VWA_CoxE"/>
    <property type="match status" value="1"/>
</dbReference>
<organism evidence="1 2">
    <name type="scientific">Methanobrevibacter olleyae</name>
    <dbReference type="NCBI Taxonomy" id="294671"/>
    <lineage>
        <taxon>Archaea</taxon>
        <taxon>Methanobacteriati</taxon>
        <taxon>Methanobacteriota</taxon>
        <taxon>Methanomada group</taxon>
        <taxon>Methanobacteria</taxon>
        <taxon>Methanobacteriales</taxon>
        <taxon>Methanobacteriaceae</taxon>
        <taxon>Methanobrevibacter</taxon>
    </lineage>
</organism>
<comment type="caution">
    <text evidence="1">The sequence shown here is derived from an EMBL/GenBank/DDBJ whole genome shotgun (WGS) entry which is preliminary data.</text>
</comment>
<dbReference type="AlphaFoldDB" id="A0A8T3VP91"/>